<organism evidence="2 3">
    <name type="scientific">Nocardia aurantia</name>
    <dbReference type="NCBI Taxonomy" id="2585199"/>
    <lineage>
        <taxon>Bacteria</taxon>
        <taxon>Bacillati</taxon>
        <taxon>Actinomycetota</taxon>
        <taxon>Actinomycetes</taxon>
        <taxon>Mycobacteriales</taxon>
        <taxon>Nocardiaceae</taxon>
        <taxon>Nocardia</taxon>
    </lineage>
</organism>
<dbReference type="Proteomes" id="UP000431401">
    <property type="component" value="Unassembled WGS sequence"/>
</dbReference>
<comment type="caution">
    <text evidence="2">The sequence shown here is derived from an EMBL/GenBank/DDBJ whole genome shotgun (WGS) entry which is preliminary data.</text>
</comment>
<gene>
    <name evidence="2" type="ORF">NRB56_09740</name>
</gene>
<dbReference type="EMBL" id="WEGI01000002">
    <property type="protein sequence ID" value="MQY25417.1"/>
    <property type="molecule type" value="Genomic_DNA"/>
</dbReference>
<protein>
    <submittedName>
        <fullName evidence="2">Uncharacterized protein</fullName>
    </submittedName>
</protein>
<name>A0A7K0DIC9_9NOCA</name>
<evidence type="ECO:0000313" key="2">
    <source>
        <dbReference type="EMBL" id="MQY25417.1"/>
    </source>
</evidence>
<sequence length="154" mass="16323">MYPSQPVTPEDRRPATTRSLPTPARPADTTPPNVAGRATAGGQNRTAATGGQNRNTTPGSQNRTATSTGQNRNTTSGGQNRNTTPGGQGPGPHNAVASFVTYVKALEDIDRRAFPDEFARHADRIKELKPFLKAHGILDVMTIKNPEIAALVGI</sequence>
<feature type="compositionally biased region" description="Polar residues" evidence="1">
    <location>
        <begin position="41"/>
        <end position="85"/>
    </location>
</feature>
<reference evidence="2 3" key="1">
    <citation type="submission" date="2019-10" db="EMBL/GenBank/DDBJ databases">
        <title>Nocardia macrotermitis sp. nov. and Nocardia aurantia sp. nov., isolated from the gut of fungus growing-termite Macrotermes natalensis.</title>
        <authorList>
            <person name="Benndorf R."/>
            <person name="Schwitalla J."/>
            <person name="Martin K."/>
            <person name="De Beer W."/>
            <person name="Kaster A.-K."/>
            <person name="Vollmers J."/>
            <person name="Poulsen M."/>
            <person name="Beemelmanns C."/>
        </authorList>
    </citation>
    <scope>NUCLEOTIDE SEQUENCE [LARGE SCALE GENOMIC DNA]</scope>
    <source>
        <strain evidence="2 3">RB56</strain>
    </source>
</reference>
<feature type="compositionally biased region" description="Low complexity" evidence="1">
    <location>
        <begin position="21"/>
        <end position="32"/>
    </location>
</feature>
<dbReference type="RefSeq" id="WP_153339274.1">
    <property type="nucleotide sequence ID" value="NZ_WEGI01000002.1"/>
</dbReference>
<dbReference type="OrthoDB" id="4563507at2"/>
<feature type="region of interest" description="Disordered" evidence="1">
    <location>
        <begin position="1"/>
        <end position="95"/>
    </location>
</feature>
<proteinExistence type="predicted"/>
<evidence type="ECO:0000313" key="3">
    <source>
        <dbReference type="Proteomes" id="UP000431401"/>
    </source>
</evidence>
<dbReference type="AlphaFoldDB" id="A0A7K0DIC9"/>
<keyword evidence="3" id="KW-1185">Reference proteome</keyword>
<evidence type="ECO:0000256" key="1">
    <source>
        <dbReference type="SAM" id="MobiDB-lite"/>
    </source>
</evidence>
<accession>A0A7K0DIC9</accession>